<dbReference type="InterPro" id="IPR029074">
    <property type="entry name" value="Imm49"/>
</dbReference>
<evidence type="ECO:0000313" key="3">
    <source>
        <dbReference type="Proteomes" id="UP000806528"/>
    </source>
</evidence>
<dbReference type="Proteomes" id="UP000806528">
    <property type="component" value="Unassembled WGS sequence"/>
</dbReference>
<name>A0ABR9P8L2_9ACTN</name>
<evidence type="ECO:0000313" key="2">
    <source>
        <dbReference type="EMBL" id="MBE3000166.1"/>
    </source>
</evidence>
<proteinExistence type="predicted"/>
<accession>A0ABR9P8L2</accession>
<feature type="compositionally biased region" description="Basic and acidic residues" evidence="1">
    <location>
        <begin position="121"/>
        <end position="134"/>
    </location>
</feature>
<dbReference type="Pfam" id="PF15575">
    <property type="entry name" value="Imm49"/>
    <property type="match status" value="2"/>
</dbReference>
<reference evidence="2 3" key="1">
    <citation type="submission" date="2020-09" db="EMBL/GenBank/DDBJ databases">
        <title>Diversity and distribution of actinomycetes associated with coral in the coast of Hainan.</title>
        <authorList>
            <person name="Li F."/>
        </authorList>
    </citation>
    <scope>NUCLEOTIDE SEQUENCE [LARGE SCALE GENOMIC DNA]</scope>
    <source>
        <strain evidence="2 3">HNM0947</strain>
    </source>
</reference>
<evidence type="ECO:0000256" key="1">
    <source>
        <dbReference type="SAM" id="MobiDB-lite"/>
    </source>
</evidence>
<dbReference type="EMBL" id="JADBGI010000013">
    <property type="protein sequence ID" value="MBE3000166.1"/>
    <property type="molecule type" value="Genomic_DNA"/>
</dbReference>
<keyword evidence="3" id="KW-1185">Reference proteome</keyword>
<protein>
    <submittedName>
        <fullName evidence="2">Immunity 49 family protein</fullName>
    </submittedName>
</protein>
<sequence>MSLRIERHEVSDEALAEATEDFPDRIAGDVHMQQNSGRDGFGWELIARDLQDYAAARSVSAPLAETDIKAAMCSAAEARLGGLVLDTAPTSEGVGVHLSYTGTGISYHDQEDEVGGDGTDACDRPPHDGRPADPDDWRATLYLNVISDQHVRFARILAGLPLEFGEDRVLEKGLVDYAFGFPAGRDPLLKPGEMTRGIEAHFVSLEHAPGPHRPRLEQAGNELLLLHALQSGDEEAFWSRMRARLERFRDEHGSETALRALLPTPEIALAALAVRLEGWQVPFDSDYLPPYLLESAEQARARAQSVGLYGADKRPEAMQALAEGPLVVERPTDAFAHAARKTVEERFERYVRDIRSPEIIRDRLPSALTEDARSELRKFRFASVIDPQARHPRQLAALAHISQASVAKFMCVESSEDTIDVTLDGTTGPLRTFGRNSDTSEGDLFIGLERALMAGSREHLEFLLDHLERFFLREGDAEQGYATFGLYNYAFQAYLRSERARGWVRDGGATVVLNEHVDGLVREALERHLEEWEEDERPGRPPSAAILLSQLAAGDEEGFNLALADLLVRHRKAFAFGKRNGDSDGLIDTRALALACLARAKGWDVRVESDYLPDGVLERAGAMFR</sequence>
<feature type="region of interest" description="Disordered" evidence="1">
    <location>
        <begin position="108"/>
        <end position="134"/>
    </location>
</feature>
<dbReference type="RefSeq" id="WP_193122781.1">
    <property type="nucleotide sequence ID" value="NZ_JADBGI010000013.1"/>
</dbReference>
<comment type="caution">
    <text evidence="2">The sequence shown here is derived from an EMBL/GenBank/DDBJ whole genome shotgun (WGS) entry which is preliminary data.</text>
</comment>
<organism evidence="2 3">
    <name type="scientific">Nocardiopsis coralli</name>
    <dbReference type="NCBI Taxonomy" id="2772213"/>
    <lineage>
        <taxon>Bacteria</taxon>
        <taxon>Bacillati</taxon>
        <taxon>Actinomycetota</taxon>
        <taxon>Actinomycetes</taxon>
        <taxon>Streptosporangiales</taxon>
        <taxon>Nocardiopsidaceae</taxon>
        <taxon>Nocardiopsis</taxon>
    </lineage>
</organism>
<gene>
    <name evidence="2" type="ORF">IDM40_15865</name>
</gene>